<evidence type="ECO:0000256" key="1">
    <source>
        <dbReference type="ARBA" id="ARBA00007381"/>
    </source>
</evidence>
<dbReference type="Gene3D" id="2.60.34.10">
    <property type="entry name" value="Substrate Binding Domain Of DNAk, Chain A, domain 1"/>
    <property type="match status" value="2"/>
</dbReference>
<dbReference type="Gene3D" id="3.30.420.40">
    <property type="match status" value="4"/>
</dbReference>
<evidence type="ECO:0000256" key="2">
    <source>
        <dbReference type="ARBA" id="ARBA00022741"/>
    </source>
</evidence>
<gene>
    <name evidence="6" type="primary">LOC117648480</name>
</gene>
<keyword evidence="4" id="KW-0175">Coiled coil</keyword>
<dbReference type="GO" id="GO:0005524">
    <property type="term" value="F:ATP binding"/>
    <property type="evidence" value="ECO:0007669"/>
    <property type="project" value="UniProtKB-KW"/>
</dbReference>
<organism evidence="6">
    <name type="scientific">Thrips palmi</name>
    <name type="common">Melon thrips</name>
    <dbReference type="NCBI Taxonomy" id="161013"/>
    <lineage>
        <taxon>Eukaryota</taxon>
        <taxon>Metazoa</taxon>
        <taxon>Ecdysozoa</taxon>
        <taxon>Arthropoda</taxon>
        <taxon>Hexapoda</taxon>
        <taxon>Insecta</taxon>
        <taxon>Pterygota</taxon>
        <taxon>Neoptera</taxon>
        <taxon>Paraneoptera</taxon>
        <taxon>Thysanoptera</taxon>
        <taxon>Terebrantia</taxon>
        <taxon>Thripoidea</taxon>
        <taxon>Thripidae</taxon>
        <taxon>Thrips</taxon>
    </lineage>
</organism>
<dbReference type="Proteomes" id="UP000515158">
    <property type="component" value="Unplaced"/>
</dbReference>
<evidence type="ECO:0000256" key="3">
    <source>
        <dbReference type="ARBA" id="ARBA00022840"/>
    </source>
</evidence>
<dbReference type="GeneID" id="117648480"/>
<dbReference type="KEGG" id="tpal:117648480"/>
<name>A0A6P8ZCX3_THRPL</name>
<dbReference type="Gene3D" id="3.30.30.30">
    <property type="match status" value="2"/>
</dbReference>
<dbReference type="FunFam" id="3.90.640.10:FF:000010">
    <property type="entry name" value="heat shock 70 kDa protein 14"/>
    <property type="match status" value="1"/>
</dbReference>
<sequence length="1097" mass="120520">MVRCVKVPDPTGAMPGSTENSVVMKPSGDGPVVGIDLGTTYSVVAVYRRGKVEIFSNDNGSRTTPSVVGFMDGESFVGEAAKDLPASNQVYDAKRLIGRPWKDEKVQSDRKSWPFEVFEEKGAPRIRVDVGGKKETFAPEEISAMVLRNLKETAEGALGEPVNRAVITVPAYFDERQRQATRAAGRIAGLEVVAMINEPTAGAIAYGLDKKSAKKKTVFVYDLGGGTFDVSVMVIEGSEFKVLASGGDTHLGGQDFDLRLVCYCVEEIRRQHGVDLAALQDKQSLQDLRKACELAKRMLSSLHEAPISVFLTRHQIGYNTKISRARFENLCADLFKKTVDITNEVLADAEVSHAAIDEVVLVGGSTRIPKVRSMLSKLFGGKELCRAINPDEAVAYGAAVHAAALSGDKFAENLVKLKDVTPLSLGVEIIGGRFSPLIKKNSPIPCRNTEKYYTCHDNQTQMTSKVYQGERPLVKDNHCLNKKYTIEVPPRPAGESSIDVTFEIDTDGLLTVTAVEPTTKKQVQVKITKSEAHLSEKDIQDMMEKAKRFQREDAEELRRVEESLRNQRLWPVVGIDLGTTFSVVAMYRRGKVEIFANDNGSRTTPSVVGFMDGESFVGEAAKDLPASKQIYDAKRLIGRPWRDDSVQSGQNMWPFKVVEDNGAPRIQVDVGDEKETFTPEEISAMVLRDLKETAENALGEPVSKAVITVPAYFNERQRQATRNAGRIAGLEVVAMINEPTAGAIAYGLDKKSAKKKTVFVYDLGGGTFDVSVMVIEGSEFKVLASGGDTHLGGQDFDARLLKHCVEEIRTKHDVDLEGLMDYESLHDLRKACTLAKCKLSNPNYLETSLRIYFPRHEIGYSTKISRKLFATLCADLFQKTIDLSSEVLAEAEVIQSDIDEVVLVGGSTRIPKVRAMLSELFGGKELCRAINPDEAVAYGAAVHAAVLSGDESVEKLVKLRDVTPLSLGTDLVGGRFSAVIKRNRTIPCSNTITYCTAFDYQTSITSDVYQGECPLYKDNYCLNKKFTVDVPSKPSGEATIDVTFEIDSDGLLTVTAVEPTTKKQAQVKITRKEAHPSEQDIQDMMEKVRRFTGKVTV</sequence>
<dbReference type="FunFam" id="3.90.640.10:FF:000003">
    <property type="entry name" value="Molecular chaperone DnaK"/>
    <property type="match status" value="1"/>
</dbReference>
<dbReference type="PRINTS" id="PR00301">
    <property type="entry name" value="HEATSHOCK70"/>
</dbReference>
<dbReference type="InParanoid" id="A0A6P8ZCX3"/>
<proteinExistence type="inferred from homology"/>
<dbReference type="CDD" id="cd24028">
    <property type="entry name" value="ASKHA_NBD_HSP70_HSPA1-like"/>
    <property type="match status" value="2"/>
</dbReference>
<evidence type="ECO:0000313" key="5">
    <source>
        <dbReference type="Proteomes" id="UP000515158"/>
    </source>
</evidence>
<protein>
    <submittedName>
        <fullName evidence="6">Chaperone protein DnaK-like</fullName>
    </submittedName>
</protein>
<dbReference type="OrthoDB" id="7441839at2759"/>
<dbReference type="PANTHER" id="PTHR19375">
    <property type="entry name" value="HEAT SHOCK PROTEIN 70KDA"/>
    <property type="match status" value="1"/>
</dbReference>
<dbReference type="RefSeq" id="XP_034246877.1">
    <property type="nucleotide sequence ID" value="XM_034390986.1"/>
</dbReference>
<evidence type="ECO:0000313" key="6">
    <source>
        <dbReference type="RefSeq" id="XP_034246877.1"/>
    </source>
</evidence>
<dbReference type="SUPFAM" id="SSF100920">
    <property type="entry name" value="Heat shock protein 70kD (HSP70), peptide-binding domain"/>
    <property type="match status" value="2"/>
</dbReference>
<dbReference type="InterPro" id="IPR029047">
    <property type="entry name" value="HSP70_peptide-bd_sf"/>
</dbReference>
<dbReference type="InterPro" id="IPR013126">
    <property type="entry name" value="Hsp_70_fam"/>
</dbReference>
<dbReference type="GO" id="GO:0006950">
    <property type="term" value="P:response to stress"/>
    <property type="evidence" value="ECO:0007669"/>
    <property type="project" value="UniProtKB-ARBA"/>
</dbReference>
<dbReference type="Gene3D" id="3.90.640.10">
    <property type="entry name" value="Actin, Chain A, domain 4"/>
    <property type="match status" value="2"/>
</dbReference>
<dbReference type="PROSITE" id="PS00329">
    <property type="entry name" value="HSP70_2"/>
    <property type="match status" value="2"/>
</dbReference>
<comment type="similarity">
    <text evidence="1">Belongs to the heat shock protein 70 family.</text>
</comment>
<evidence type="ECO:0000256" key="4">
    <source>
        <dbReference type="SAM" id="Coils"/>
    </source>
</evidence>
<dbReference type="AlphaFoldDB" id="A0A6P8ZCX3"/>
<dbReference type="GO" id="GO:0140662">
    <property type="term" value="F:ATP-dependent protein folding chaperone"/>
    <property type="evidence" value="ECO:0007669"/>
    <property type="project" value="InterPro"/>
</dbReference>
<keyword evidence="3" id="KW-0067">ATP-binding</keyword>
<feature type="coiled-coil region" evidence="4">
    <location>
        <begin position="532"/>
        <end position="567"/>
    </location>
</feature>
<dbReference type="InterPro" id="IPR043129">
    <property type="entry name" value="ATPase_NBD"/>
</dbReference>
<dbReference type="InterPro" id="IPR018181">
    <property type="entry name" value="Heat_shock_70_CS"/>
</dbReference>
<accession>A0A6P8ZCX3</accession>
<dbReference type="PROSITE" id="PS00297">
    <property type="entry name" value="HSP70_1"/>
    <property type="match status" value="2"/>
</dbReference>
<dbReference type="FunFam" id="3.30.30.30:FF:000001">
    <property type="entry name" value="heat shock 70 kDa protein-like"/>
    <property type="match status" value="2"/>
</dbReference>
<dbReference type="SUPFAM" id="SSF53067">
    <property type="entry name" value="Actin-like ATPase domain"/>
    <property type="match status" value="4"/>
</dbReference>
<keyword evidence="2" id="KW-0547">Nucleotide-binding</keyword>
<dbReference type="PROSITE" id="PS01036">
    <property type="entry name" value="HSP70_3"/>
    <property type="match status" value="2"/>
</dbReference>
<dbReference type="FunFam" id="3.30.420.40:FF:000004">
    <property type="entry name" value="Molecular chaperone DnaK"/>
    <property type="match status" value="2"/>
</dbReference>
<dbReference type="Pfam" id="PF00012">
    <property type="entry name" value="HSP70"/>
    <property type="match status" value="2"/>
</dbReference>
<reference evidence="6" key="1">
    <citation type="submission" date="2025-08" db="UniProtKB">
        <authorList>
            <consortium name="RefSeq"/>
        </authorList>
    </citation>
    <scope>IDENTIFICATION</scope>
    <source>
        <tissue evidence="6">Total insect</tissue>
    </source>
</reference>
<keyword evidence="5" id="KW-1185">Reference proteome</keyword>